<dbReference type="PATRIC" id="fig|1610491.3.peg.2999"/>
<dbReference type="OrthoDB" id="9807278at2"/>
<organism evidence="9 10">
    <name type="scientific">Lampropedia cohaerens</name>
    <dbReference type="NCBI Taxonomy" id="1610491"/>
    <lineage>
        <taxon>Bacteria</taxon>
        <taxon>Pseudomonadati</taxon>
        <taxon>Pseudomonadota</taxon>
        <taxon>Betaproteobacteria</taxon>
        <taxon>Burkholderiales</taxon>
        <taxon>Comamonadaceae</taxon>
        <taxon>Lampropedia</taxon>
    </lineage>
</organism>
<comment type="function">
    <text evidence="7">Involved in the biosynthesis of lipid A, a phosphorylated glycolipid that anchors the lipopolysaccharide to the outer membrane of the cell.</text>
</comment>
<dbReference type="RefSeq" id="WP_046742894.1">
    <property type="nucleotide sequence ID" value="NZ_LBNQ01000041.1"/>
</dbReference>
<proteinExistence type="inferred from homology"/>
<feature type="domain" description="UDP N-acetylglucosamine O-acyltransferase C-terminal" evidence="8">
    <location>
        <begin position="179"/>
        <end position="265"/>
    </location>
</feature>
<comment type="catalytic activity">
    <reaction evidence="7">
        <text>a (3R)-hydroxyacyl-[ACP] + UDP-N-acetyl-alpha-D-glucosamine = a UDP-3-O-[(3R)-3-hydroxyacyl]-N-acetyl-alpha-D-glucosamine + holo-[ACP]</text>
        <dbReference type="Rhea" id="RHEA:67812"/>
        <dbReference type="Rhea" id="RHEA-COMP:9685"/>
        <dbReference type="Rhea" id="RHEA-COMP:9945"/>
        <dbReference type="ChEBI" id="CHEBI:57705"/>
        <dbReference type="ChEBI" id="CHEBI:64479"/>
        <dbReference type="ChEBI" id="CHEBI:78827"/>
        <dbReference type="ChEBI" id="CHEBI:173225"/>
        <dbReference type="EC" id="2.3.1.129"/>
    </reaction>
</comment>
<dbReference type="InterPro" id="IPR010137">
    <property type="entry name" value="Lipid_A_LpxA"/>
</dbReference>
<accession>A0A0U1PX49</accession>
<dbReference type="GO" id="GO:0008780">
    <property type="term" value="F:acyl-[acyl-carrier-protein]-UDP-N-acetylglucosamine O-acyltransferase activity"/>
    <property type="evidence" value="ECO:0007669"/>
    <property type="project" value="UniProtKB-UniRule"/>
</dbReference>
<keyword evidence="5 7" id="KW-0443">Lipid metabolism</keyword>
<keyword evidence="3 7" id="KW-0808">Transferase</keyword>
<dbReference type="AlphaFoldDB" id="A0A0U1PX49"/>
<dbReference type="SUPFAM" id="SSF51161">
    <property type="entry name" value="Trimeric LpxA-like enzymes"/>
    <property type="match status" value="1"/>
</dbReference>
<evidence type="ECO:0000256" key="1">
    <source>
        <dbReference type="ARBA" id="ARBA00022516"/>
    </source>
</evidence>
<dbReference type="UniPathway" id="UPA00359">
    <property type="reaction ID" value="UER00477"/>
</dbReference>
<dbReference type="PANTHER" id="PTHR43480:SF1">
    <property type="entry name" value="ACYL-[ACYL-CARRIER-PROTEIN]--UDP-N-ACETYLGLUCOSAMINE O-ACYLTRANSFERASE, MITOCHONDRIAL-RELATED"/>
    <property type="match status" value="1"/>
</dbReference>
<comment type="pathway">
    <text evidence="7">Glycolipid biosynthesis; lipid IV(A) biosynthesis; lipid IV(A) from (3R)-3-hydroxytetradecanoyl-[acyl-carrier-protein] and UDP-N-acetyl-alpha-D-glucosamine: step 1/6.</text>
</comment>
<evidence type="ECO:0000256" key="7">
    <source>
        <dbReference type="HAMAP-Rule" id="MF_00387"/>
    </source>
</evidence>
<protein>
    <recommendedName>
        <fullName evidence="7">Acyl-[acyl-carrier-protein]--UDP-N-acetylglucosamine O-acyltransferase</fullName>
        <shortName evidence="7">UDP-N-acetylglucosamine acyltransferase</shortName>
        <ecNumber evidence="7">2.3.1.129</ecNumber>
    </recommendedName>
</protein>
<evidence type="ECO:0000256" key="2">
    <source>
        <dbReference type="ARBA" id="ARBA00022556"/>
    </source>
</evidence>
<name>A0A0U1PX49_9BURK</name>
<dbReference type="Proteomes" id="UP000050580">
    <property type="component" value="Unassembled WGS sequence"/>
</dbReference>
<comment type="caution">
    <text evidence="9">The sequence shown here is derived from an EMBL/GenBank/DDBJ whole genome shotgun (WGS) entry which is preliminary data.</text>
</comment>
<dbReference type="InterPro" id="IPR029098">
    <property type="entry name" value="Acetyltransf_C"/>
</dbReference>
<keyword evidence="2 7" id="KW-0441">Lipid A biosynthesis</keyword>
<keyword evidence="6 7" id="KW-0012">Acyltransferase</keyword>
<dbReference type="Pfam" id="PF00132">
    <property type="entry name" value="Hexapep"/>
    <property type="match status" value="2"/>
</dbReference>
<evidence type="ECO:0000259" key="8">
    <source>
        <dbReference type="Pfam" id="PF13720"/>
    </source>
</evidence>
<keyword evidence="10" id="KW-1185">Reference proteome</keyword>
<dbReference type="GO" id="GO:0005737">
    <property type="term" value="C:cytoplasm"/>
    <property type="evidence" value="ECO:0007669"/>
    <property type="project" value="UniProtKB-SubCell"/>
</dbReference>
<dbReference type="InterPro" id="IPR037157">
    <property type="entry name" value="Acetyltransf_C_sf"/>
</dbReference>
<evidence type="ECO:0000313" key="9">
    <source>
        <dbReference type="EMBL" id="KKW66915.1"/>
    </source>
</evidence>
<keyword evidence="7" id="KW-0963">Cytoplasm</keyword>
<dbReference type="PANTHER" id="PTHR43480">
    <property type="entry name" value="ACYL-[ACYL-CARRIER-PROTEIN]--UDP-N-ACETYLGLUCOSAMINE O-ACYLTRANSFERASE"/>
    <property type="match status" value="1"/>
</dbReference>
<dbReference type="GO" id="GO:0016020">
    <property type="term" value="C:membrane"/>
    <property type="evidence" value="ECO:0007669"/>
    <property type="project" value="GOC"/>
</dbReference>
<dbReference type="NCBIfam" id="NF003657">
    <property type="entry name" value="PRK05289.1"/>
    <property type="match status" value="1"/>
</dbReference>
<dbReference type="Gene3D" id="2.160.10.10">
    <property type="entry name" value="Hexapeptide repeat proteins"/>
    <property type="match status" value="1"/>
</dbReference>
<evidence type="ECO:0000256" key="5">
    <source>
        <dbReference type="ARBA" id="ARBA00023098"/>
    </source>
</evidence>
<dbReference type="EMBL" id="LBNQ01000041">
    <property type="protein sequence ID" value="KKW66915.1"/>
    <property type="molecule type" value="Genomic_DNA"/>
</dbReference>
<dbReference type="PIRSF" id="PIRSF000456">
    <property type="entry name" value="UDP-GlcNAc_acltr"/>
    <property type="match status" value="1"/>
</dbReference>
<dbReference type="GO" id="GO:0009245">
    <property type="term" value="P:lipid A biosynthetic process"/>
    <property type="evidence" value="ECO:0007669"/>
    <property type="project" value="UniProtKB-UniRule"/>
</dbReference>
<comment type="subunit">
    <text evidence="7">Homotrimer.</text>
</comment>
<gene>
    <name evidence="7" type="primary">lpxA</name>
    <name evidence="9" type="ORF">AAV94_14140</name>
</gene>
<evidence type="ECO:0000256" key="4">
    <source>
        <dbReference type="ARBA" id="ARBA00022737"/>
    </source>
</evidence>
<dbReference type="EC" id="2.3.1.129" evidence="7"/>
<keyword evidence="4 7" id="KW-0677">Repeat</keyword>
<dbReference type="CDD" id="cd03351">
    <property type="entry name" value="LbH_UDP-GlcNAc_AT"/>
    <property type="match status" value="1"/>
</dbReference>
<evidence type="ECO:0000313" key="10">
    <source>
        <dbReference type="Proteomes" id="UP000050580"/>
    </source>
</evidence>
<sequence length="267" mass="28597">MTAPENIHPSALVHPGAQLHPSVEVGPYAVIGEHVRIGAGTRVGAHCIIDGRTTIGRENVLHPHASIGGPPQDKKYAGEPTELHIGDGNTIREFTTINTGTVQGGGVTRVGDDNWIMAYVHIAHDCSVGNHTIIANSVSLAGHVDVGDWAVIGGLSGVHQFTRIGAHAMIGFTSHVAQDVVPYVLAGGNPFAVRGLNVEGLRRRNFNANQIATLRSVYRTVFREGLTLQEACEQLQDMHSRLVQGDGWEEVLTVLAFLQKAERGIAR</sequence>
<comment type="subcellular location">
    <subcellularLocation>
        <location evidence="7">Cytoplasm</location>
    </subcellularLocation>
</comment>
<reference evidence="9 10" key="1">
    <citation type="submission" date="2015-05" db="EMBL/GenBank/DDBJ databases">
        <title>Draft genome sequence of Lampropedia sp. CT6, isolated from the microbial mat of a hot water spring, located at Manikaran, India.</title>
        <authorList>
            <person name="Tripathi C."/>
            <person name="Rani P."/>
            <person name="Mahato N.K."/>
            <person name="Lal R."/>
        </authorList>
    </citation>
    <scope>NUCLEOTIDE SEQUENCE [LARGE SCALE GENOMIC DNA]</scope>
    <source>
        <strain evidence="9 10">CT6</strain>
    </source>
</reference>
<keyword evidence="1 7" id="KW-0444">Lipid biosynthesis</keyword>
<dbReference type="Pfam" id="PF13720">
    <property type="entry name" value="Acetyltransf_11"/>
    <property type="match status" value="1"/>
</dbReference>
<dbReference type="STRING" id="1610491.AAV94_14140"/>
<evidence type="ECO:0000256" key="6">
    <source>
        <dbReference type="ARBA" id="ARBA00023315"/>
    </source>
</evidence>
<dbReference type="Gene3D" id="1.20.1180.10">
    <property type="entry name" value="Udp N-acetylglucosamine O-acyltransferase, C-terminal domain"/>
    <property type="match status" value="1"/>
</dbReference>
<dbReference type="HAMAP" id="MF_00387">
    <property type="entry name" value="LpxA"/>
    <property type="match status" value="1"/>
</dbReference>
<comment type="similarity">
    <text evidence="7">Belongs to the transferase hexapeptide repeat family. LpxA subfamily.</text>
</comment>
<dbReference type="InterPro" id="IPR011004">
    <property type="entry name" value="Trimer_LpxA-like_sf"/>
</dbReference>
<dbReference type="NCBIfam" id="TIGR01852">
    <property type="entry name" value="lipid_A_lpxA"/>
    <property type="match status" value="1"/>
</dbReference>
<dbReference type="InterPro" id="IPR001451">
    <property type="entry name" value="Hexapep"/>
</dbReference>
<evidence type="ECO:0000256" key="3">
    <source>
        <dbReference type="ARBA" id="ARBA00022679"/>
    </source>
</evidence>